<keyword evidence="2" id="KW-1185">Reference proteome</keyword>
<evidence type="ECO:0000313" key="1">
    <source>
        <dbReference type="EMBL" id="KAJ3523496.1"/>
    </source>
</evidence>
<dbReference type="EMBL" id="JANHOG010002432">
    <property type="protein sequence ID" value="KAJ3523496.1"/>
    <property type="molecule type" value="Genomic_DNA"/>
</dbReference>
<sequence length="727" mass="81104">MVENGQAQPTGSPDRLIPTESNPSTLTEENVEKALAPMPKTSGREPQKGGAGLPVPPPEQARKSGAEEKKELMDKMQPPKDARPLDMAEQKGDRWEKDPTTGVDVLIRDSKFEHFRGKGLDNAALDPENPKAGTALRRPPDPSTQDARYSAPDPAEPGNICLQSFPPPVDPVDLSHAKRILRTGAMITSALCFLVWFFAATGKRVTWFQFFWRSMLIGSMASVAWIAAENAGRKIEKELQAIRMKMHTQRGEMFSSPTPESVEWLNAILKVVWGLINPEMFVPIVDMVEDILQQSLPSFVDAVRIADIGQGTNPARIVSMRALPDRPGHPDYPREEWVGLDKDEQSRRQAQDVDTGEPHDPSKQVDTDQTGDYLNYEVSLSYQALPGQRSKLRFHNMHLMLEFFVGAWDWFKLPVPFYAVVEGFVATARLRVQFVQNPPFVRNLTVTLMGVPKVEVSVEPFTKKLPNVLDLPMIQKFVEMGVAAACAQYVAPKSLTINLAQMLMGDGVKKDTKALGVFIINIHHAEGLAARDRNGKSDPYIVLAYAKFGKPLHSTRIITEELNPVWEETAFMLVTEDEVKGEEDLSAMLWDSDKRSADDLVGRVTVPVSDLMRTPNQMISRADKLRGFEDANDMPGTLHWEIGYYEKVPLNKALQKDQNANVPDEIKGKEQTHEKPTVADTQEQADALTTPPDPSIPTGILSVIVHQINNRACFHTYFPNRADFMSS</sequence>
<protein>
    <submittedName>
        <fullName evidence="1">Uncharacterized protein</fullName>
    </submittedName>
</protein>
<evidence type="ECO:0000313" key="2">
    <source>
        <dbReference type="Proteomes" id="UP001148662"/>
    </source>
</evidence>
<name>A0ACC1RQ13_9APHY</name>
<organism evidence="1 2">
    <name type="scientific">Phlebia brevispora</name>
    <dbReference type="NCBI Taxonomy" id="194682"/>
    <lineage>
        <taxon>Eukaryota</taxon>
        <taxon>Fungi</taxon>
        <taxon>Dikarya</taxon>
        <taxon>Basidiomycota</taxon>
        <taxon>Agaricomycotina</taxon>
        <taxon>Agaricomycetes</taxon>
        <taxon>Polyporales</taxon>
        <taxon>Meruliaceae</taxon>
        <taxon>Phlebia</taxon>
    </lineage>
</organism>
<proteinExistence type="predicted"/>
<gene>
    <name evidence="1" type="ORF">NM688_g8720</name>
</gene>
<dbReference type="Proteomes" id="UP001148662">
    <property type="component" value="Unassembled WGS sequence"/>
</dbReference>
<comment type="caution">
    <text evidence="1">The sequence shown here is derived from an EMBL/GenBank/DDBJ whole genome shotgun (WGS) entry which is preliminary data.</text>
</comment>
<accession>A0ACC1RQ13</accession>
<reference evidence="1" key="1">
    <citation type="submission" date="2022-07" db="EMBL/GenBank/DDBJ databases">
        <title>Genome Sequence of Phlebia brevispora.</title>
        <authorList>
            <person name="Buettner E."/>
        </authorList>
    </citation>
    <scope>NUCLEOTIDE SEQUENCE</scope>
    <source>
        <strain evidence="1">MPL23</strain>
    </source>
</reference>